<dbReference type="OrthoDB" id="85663at2157"/>
<evidence type="ECO:0000313" key="2">
    <source>
        <dbReference type="EMBL" id="AHF80139.1"/>
    </source>
</evidence>
<keyword evidence="3" id="KW-1185">Reference proteome</keyword>
<dbReference type="SUPFAM" id="SSF46785">
    <property type="entry name" value="Winged helix' DNA-binding domain"/>
    <property type="match status" value="1"/>
</dbReference>
<dbReference type="CDD" id="cd00090">
    <property type="entry name" value="HTH_ARSR"/>
    <property type="match status" value="1"/>
</dbReference>
<dbReference type="InterPro" id="IPR011991">
    <property type="entry name" value="ArsR-like_HTH"/>
</dbReference>
<dbReference type="Pfam" id="PF01022">
    <property type="entry name" value="HTH_5"/>
    <property type="match status" value="1"/>
</dbReference>
<dbReference type="Gene3D" id="1.10.10.10">
    <property type="entry name" value="Winged helix-like DNA-binding domain superfamily/Winged helix DNA-binding domain"/>
    <property type="match status" value="1"/>
</dbReference>
<proteinExistence type="predicted"/>
<dbReference type="KEGG" id="ths:TES1_0753"/>
<accession>W0I296</accession>
<dbReference type="GO" id="GO:0006355">
    <property type="term" value="P:regulation of DNA-templated transcription"/>
    <property type="evidence" value="ECO:0007669"/>
    <property type="project" value="InterPro"/>
</dbReference>
<sequence>MKHLKILNVLKERELTTSEISKETKMPLAEVRKILLRLVEQGKVESLQKEGKILWRIKQKTPEEEKFKYV</sequence>
<dbReference type="GO" id="GO:0003677">
    <property type="term" value="F:DNA binding"/>
    <property type="evidence" value="ECO:0007669"/>
    <property type="project" value="InterPro"/>
</dbReference>
<protein>
    <recommendedName>
        <fullName evidence="1">HTH arsR-type domain-containing protein</fullName>
    </recommendedName>
</protein>
<dbReference type="RefSeq" id="WP_042680405.1">
    <property type="nucleotide sequence ID" value="NZ_CP006965.1"/>
</dbReference>
<evidence type="ECO:0000313" key="3">
    <source>
        <dbReference type="Proteomes" id="UP000019027"/>
    </source>
</evidence>
<reference evidence="2 3" key="1">
    <citation type="journal article" date="2014" name="Int. J. Syst. Evol. Microbiol.">
        <title>Thermococcus paralvinellae sp. nov. and Thermococcus cleftensis sp. nov. of hyperthermophilic heterotrophs from deep-sea hydrothermal vents.</title>
        <authorList>
            <person name="Hensley S.A."/>
            <person name="Jung J.H."/>
            <person name="Park C.S."/>
            <person name="Holden J.F."/>
        </authorList>
    </citation>
    <scope>NUCLEOTIDE SEQUENCE [LARGE SCALE GENOMIC DNA]</scope>
    <source>
        <strain evidence="2 3">ES1</strain>
    </source>
</reference>
<organism evidence="2 3">
    <name type="scientific">Thermococcus paralvinellae</name>
    <dbReference type="NCBI Taxonomy" id="582419"/>
    <lineage>
        <taxon>Archaea</taxon>
        <taxon>Methanobacteriati</taxon>
        <taxon>Methanobacteriota</taxon>
        <taxon>Thermococci</taxon>
        <taxon>Thermococcales</taxon>
        <taxon>Thermococcaceae</taxon>
        <taxon>Thermococcus</taxon>
    </lineage>
</organism>
<feature type="domain" description="HTH arsR-type" evidence="1">
    <location>
        <begin position="4"/>
        <end position="45"/>
    </location>
</feature>
<dbReference type="STRING" id="582419.TES1_0753"/>
<dbReference type="AlphaFoldDB" id="W0I296"/>
<dbReference type="InterPro" id="IPR036388">
    <property type="entry name" value="WH-like_DNA-bd_sf"/>
</dbReference>
<dbReference type="GeneID" id="24906311"/>
<gene>
    <name evidence="2" type="ORF">TES1_0753</name>
</gene>
<dbReference type="InterPro" id="IPR036390">
    <property type="entry name" value="WH_DNA-bd_sf"/>
</dbReference>
<dbReference type="InterPro" id="IPR001845">
    <property type="entry name" value="HTH_ArsR_DNA-bd_dom"/>
</dbReference>
<dbReference type="Proteomes" id="UP000019027">
    <property type="component" value="Chromosome"/>
</dbReference>
<evidence type="ECO:0000259" key="1">
    <source>
        <dbReference type="Pfam" id="PF01022"/>
    </source>
</evidence>
<dbReference type="HOGENOM" id="CLU_2748408_0_0_2"/>
<dbReference type="EMBL" id="CP006965">
    <property type="protein sequence ID" value="AHF80139.1"/>
    <property type="molecule type" value="Genomic_DNA"/>
</dbReference>
<name>W0I296_9EURY</name>